<keyword evidence="1" id="KW-1133">Transmembrane helix</keyword>
<keyword evidence="1" id="KW-0812">Transmembrane</keyword>
<feature type="transmembrane region" description="Helical" evidence="1">
    <location>
        <begin position="38"/>
        <end position="61"/>
    </location>
</feature>
<dbReference type="AlphaFoldDB" id="A0A382XH32"/>
<evidence type="ECO:0000313" key="2">
    <source>
        <dbReference type="EMBL" id="SVD69915.1"/>
    </source>
</evidence>
<proteinExistence type="predicted"/>
<protein>
    <submittedName>
        <fullName evidence="2">Uncharacterized protein</fullName>
    </submittedName>
</protein>
<feature type="non-terminal residue" evidence="2">
    <location>
        <position position="67"/>
    </location>
</feature>
<keyword evidence="1" id="KW-0472">Membrane</keyword>
<dbReference type="EMBL" id="UINC01167414">
    <property type="protein sequence ID" value="SVD69915.1"/>
    <property type="molecule type" value="Genomic_DNA"/>
</dbReference>
<gene>
    <name evidence="2" type="ORF">METZ01_LOCUS422769</name>
</gene>
<sequence>MPLSYPYYRSTEKCRDRVPERIRETPKSSSKTLRNSDLFGAAVVKFIPVFIGSNTFLNTWLRTRWSG</sequence>
<accession>A0A382XH32</accession>
<evidence type="ECO:0000256" key="1">
    <source>
        <dbReference type="SAM" id="Phobius"/>
    </source>
</evidence>
<name>A0A382XH32_9ZZZZ</name>
<organism evidence="2">
    <name type="scientific">marine metagenome</name>
    <dbReference type="NCBI Taxonomy" id="408172"/>
    <lineage>
        <taxon>unclassified sequences</taxon>
        <taxon>metagenomes</taxon>
        <taxon>ecological metagenomes</taxon>
    </lineage>
</organism>
<reference evidence="2" key="1">
    <citation type="submission" date="2018-05" db="EMBL/GenBank/DDBJ databases">
        <authorList>
            <person name="Lanie J.A."/>
            <person name="Ng W.-L."/>
            <person name="Kazmierczak K.M."/>
            <person name="Andrzejewski T.M."/>
            <person name="Davidsen T.M."/>
            <person name="Wayne K.J."/>
            <person name="Tettelin H."/>
            <person name="Glass J.I."/>
            <person name="Rusch D."/>
            <person name="Podicherti R."/>
            <person name="Tsui H.-C.T."/>
            <person name="Winkler M.E."/>
        </authorList>
    </citation>
    <scope>NUCLEOTIDE SEQUENCE</scope>
</reference>